<dbReference type="InterPro" id="IPR015866">
    <property type="entry name" value="Ser-tRNA-synth_1_N"/>
</dbReference>
<dbReference type="InterPro" id="IPR006195">
    <property type="entry name" value="aa-tRNA-synth_II"/>
</dbReference>
<proteinExistence type="inferred from homology"/>
<gene>
    <name evidence="12 16" type="primary">serS</name>
    <name evidence="16" type="ORF">KEU06_13555</name>
</gene>
<feature type="binding site" evidence="12">
    <location>
        <begin position="239"/>
        <end position="241"/>
    </location>
    <ligand>
        <name>L-serine</name>
        <dbReference type="ChEBI" id="CHEBI:33384"/>
    </ligand>
</feature>
<feature type="binding site" evidence="12 14">
    <location>
        <begin position="270"/>
        <end position="272"/>
    </location>
    <ligand>
        <name>ATP</name>
        <dbReference type="ChEBI" id="CHEBI:30616"/>
    </ligand>
</feature>
<comment type="caution">
    <text evidence="16">The sequence shown here is derived from an EMBL/GenBank/DDBJ whole genome shotgun (WGS) entry which is preliminary data.</text>
</comment>
<dbReference type="NCBIfam" id="TIGR00414">
    <property type="entry name" value="serS"/>
    <property type="match status" value="1"/>
</dbReference>
<dbReference type="AlphaFoldDB" id="A0A942E2Y4"/>
<evidence type="ECO:0000256" key="9">
    <source>
        <dbReference type="ARBA" id="ARBA00023146"/>
    </source>
</evidence>
<feature type="binding site" evidence="12">
    <location>
        <position position="398"/>
    </location>
    <ligand>
        <name>L-serine</name>
        <dbReference type="ChEBI" id="CHEBI:33384"/>
    </ligand>
</feature>
<evidence type="ECO:0000256" key="4">
    <source>
        <dbReference type="ARBA" id="ARBA00022490"/>
    </source>
</evidence>
<dbReference type="Pfam" id="PF00587">
    <property type="entry name" value="tRNA-synt_2b"/>
    <property type="match status" value="1"/>
</dbReference>
<reference evidence="16" key="1">
    <citation type="submission" date="2021-04" db="EMBL/GenBank/DDBJ databases">
        <title>Pseudaminobacter soli sp. nov., isolated from paddy soil contaminated by heavy metals.</title>
        <authorList>
            <person name="Zhang K."/>
        </authorList>
    </citation>
    <scope>NUCLEOTIDE SEQUENCE</scope>
    <source>
        <strain evidence="16">19-2017</strain>
    </source>
</reference>
<dbReference type="SUPFAM" id="SSF55681">
    <property type="entry name" value="Class II aaRS and biotin synthetases"/>
    <property type="match status" value="1"/>
</dbReference>
<dbReference type="PANTHER" id="PTHR43697:SF1">
    <property type="entry name" value="SERINE--TRNA LIGASE"/>
    <property type="match status" value="1"/>
</dbReference>
<feature type="binding site" evidence="13">
    <location>
        <position position="396"/>
    </location>
    <ligand>
        <name>L-serine</name>
        <dbReference type="ChEBI" id="CHEBI:33384"/>
    </ligand>
</feature>
<dbReference type="GO" id="GO:0004828">
    <property type="term" value="F:serine-tRNA ligase activity"/>
    <property type="evidence" value="ECO:0007669"/>
    <property type="project" value="UniProtKB-UniRule"/>
</dbReference>
<dbReference type="EMBL" id="JAGWCR010000006">
    <property type="protein sequence ID" value="MBS3649635.1"/>
    <property type="molecule type" value="Genomic_DNA"/>
</dbReference>
<feature type="binding site" evidence="13">
    <location>
        <position position="270"/>
    </location>
    <ligand>
        <name>L-serine</name>
        <dbReference type="ChEBI" id="CHEBI:33384"/>
    </ligand>
</feature>
<evidence type="ECO:0000256" key="2">
    <source>
        <dbReference type="ARBA" id="ARBA00005045"/>
    </source>
</evidence>
<dbReference type="GO" id="GO:0005737">
    <property type="term" value="C:cytoplasm"/>
    <property type="evidence" value="ECO:0007669"/>
    <property type="project" value="UniProtKB-SubCell"/>
</dbReference>
<dbReference type="Pfam" id="PF02403">
    <property type="entry name" value="Seryl_tRNA_N"/>
    <property type="match status" value="1"/>
</dbReference>
<evidence type="ECO:0000256" key="14">
    <source>
        <dbReference type="PIRSR" id="PIRSR001529-2"/>
    </source>
</evidence>
<keyword evidence="5 12" id="KW-0436">Ligase</keyword>
<evidence type="ECO:0000313" key="17">
    <source>
        <dbReference type="Proteomes" id="UP000680348"/>
    </source>
</evidence>
<dbReference type="Gene3D" id="1.10.287.40">
    <property type="entry name" value="Serine-tRNA synthetase, tRNA binding domain"/>
    <property type="match status" value="1"/>
</dbReference>
<keyword evidence="6 12" id="KW-0547">Nucleotide-binding</keyword>
<dbReference type="SUPFAM" id="SSF46589">
    <property type="entry name" value="tRNA-binding arm"/>
    <property type="match status" value="1"/>
</dbReference>
<keyword evidence="17" id="KW-1185">Reference proteome</keyword>
<dbReference type="InterPro" id="IPR010978">
    <property type="entry name" value="tRNA-bd_arm"/>
</dbReference>
<comment type="catalytic activity">
    <reaction evidence="11 12">
        <text>tRNA(Ser) + L-serine + ATP = L-seryl-tRNA(Ser) + AMP + diphosphate + H(+)</text>
        <dbReference type="Rhea" id="RHEA:12292"/>
        <dbReference type="Rhea" id="RHEA-COMP:9669"/>
        <dbReference type="Rhea" id="RHEA-COMP:9703"/>
        <dbReference type="ChEBI" id="CHEBI:15378"/>
        <dbReference type="ChEBI" id="CHEBI:30616"/>
        <dbReference type="ChEBI" id="CHEBI:33019"/>
        <dbReference type="ChEBI" id="CHEBI:33384"/>
        <dbReference type="ChEBI" id="CHEBI:78442"/>
        <dbReference type="ChEBI" id="CHEBI:78533"/>
        <dbReference type="ChEBI" id="CHEBI:456215"/>
        <dbReference type="EC" id="6.1.1.11"/>
    </reaction>
</comment>
<dbReference type="GO" id="GO:0006434">
    <property type="term" value="P:seryl-tRNA aminoacylation"/>
    <property type="evidence" value="ECO:0007669"/>
    <property type="project" value="UniProtKB-UniRule"/>
</dbReference>
<evidence type="ECO:0000259" key="15">
    <source>
        <dbReference type="PROSITE" id="PS50862"/>
    </source>
</evidence>
<dbReference type="InterPro" id="IPR042103">
    <property type="entry name" value="SerRS_1_N_sf"/>
</dbReference>
<dbReference type="PROSITE" id="PS50862">
    <property type="entry name" value="AA_TRNA_LIGASE_II"/>
    <property type="match status" value="1"/>
</dbReference>
<comment type="function">
    <text evidence="12">Catalyzes the attachment of serine to tRNA(Ser). Is also able to aminoacylate tRNA(Sec) with serine, to form the misacylated tRNA L-seryl-tRNA(Sec), which will be further converted into selenocysteinyl-tRNA(Sec).</text>
</comment>
<feature type="domain" description="Aminoacyl-transfer RNA synthetases class-II family profile" evidence="15">
    <location>
        <begin position="178"/>
        <end position="423"/>
    </location>
</feature>
<dbReference type="HAMAP" id="MF_00176">
    <property type="entry name" value="Ser_tRNA_synth_type1"/>
    <property type="match status" value="1"/>
</dbReference>
<keyword evidence="8 12" id="KW-0648">Protein biosynthesis</keyword>
<feature type="binding site" evidence="13">
    <location>
        <position position="239"/>
    </location>
    <ligand>
        <name>L-serine</name>
        <dbReference type="ChEBI" id="CHEBI:33384"/>
    </ligand>
</feature>
<comment type="subunit">
    <text evidence="12">Homodimer. The tRNA molecule binds across the dimer.</text>
</comment>
<dbReference type="InterPro" id="IPR002317">
    <property type="entry name" value="Ser-tRNA-ligase_type_1"/>
</dbReference>
<keyword evidence="7 12" id="KW-0067">ATP-binding</keyword>
<dbReference type="GO" id="GO:0016260">
    <property type="term" value="P:selenocysteine biosynthetic process"/>
    <property type="evidence" value="ECO:0007669"/>
    <property type="project" value="UniProtKB-UniRule"/>
</dbReference>
<dbReference type="EC" id="6.1.1.11" evidence="12"/>
<dbReference type="InterPro" id="IPR002314">
    <property type="entry name" value="aa-tRNA-synt_IIb"/>
</dbReference>
<dbReference type="PIRSF" id="PIRSF001529">
    <property type="entry name" value="Ser-tRNA-synth_IIa"/>
    <property type="match status" value="1"/>
</dbReference>
<comment type="caution">
    <text evidence="12">Lacks conserved residue(s) required for the propagation of feature annotation.</text>
</comment>
<evidence type="ECO:0000313" key="16">
    <source>
        <dbReference type="EMBL" id="MBS3649635.1"/>
    </source>
</evidence>
<evidence type="ECO:0000256" key="10">
    <source>
        <dbReference type="ARBA" id="ARBA00047929"/>
    </source>
</evidence>
<dbReference type="InterPro" id="IPR033729">
    <property type="entry name" value="SerRS_core"/>
</dbReference>
<comment type="subcellular location">
    <subcellularLocation>
        <location evidence="1 12">Cytoplasm</location>
    </subcellularLocation>
</comment>
<dbReference type="PANTHER" id="PTHR43697">
    <property type="entry name" value="SERYL-TRNA SYNTHETASE"/>
    <property type="match status" value="1"/>
</dbReference>
<comment type="pathway">
    <text evidence="2 12">Aminoacyl-tRNA biosynthesis; selenocysteinyl-tRNA(Sec) biosynthesis; L-seryl-tRNA(Sec) from L-serine and tRNA(Sec): step 1/1.</text>
</comment>
<protein>
    <recommendedName>
        <fullName evidence="12">Serine--tRNA ligase</fullName>
        <ecNumber evidence="12">6.1.1.11</ecNumber>
    </recommendedName>
    <alternativeName>
        <fullName evidence="12">Seryl-tRNA synthetase</fullName>
        <shortName evidence="12">SerRS</shortName>
    </alternativeName>
    <alternativeName>
        <fullName evidence="12">Seryl-tRNA(Ser/Sec) synthetase</fullName>
    </alternativeName>
</protein>
<evidence type="ECO:0000256" key="6">
    <source>
        <dbReference type="ARBA" id="ARBA00022741"/>
    </source>
</evidence>
<evidence type="ECO:0000256" key="12">
    <source>
        <dbReference type="HAMAP-Rule" id="MF_00176"/>
    </source>
</evidence>
<keyword evidence="9 12" id="KW-0030">Aminoacyl-tRNA synthetase</keyword>
<dbReference type="RefSeq" id="WP_188255185.1">
    <property type="nucleotide sequence ID" value="NZ_JABVCF010000006.1"/>
</dbReference>
<evidence type="ECO:0000256" key="5">
    <source>
        <dbReference type="ARBA" id="ARBA00022598"/>
    </source>
</evidence>
<evidence type="ECO:0000256" key="11">
    <source>
        <dbReference type="ARBA" id="ARBA00048823"/>
    </source>
</evidence>
<dbReference type="GO" id="GO:0005524">
    <property type="term" value="F:ATP binding"/>
    <property type="evidence" value="ECO:0007669"/>
    <property type="project" value="UniProtKB-UniRule"/>
</dbReference>
<feature type="binding site" evidence="12 14">
    <location>
        <begin position="357"/>
        <end position="360"/>
    </location>
    <ligand>
        <name>ATP</name>
        <dbReference type="ChEBI" id="CHEBI:30616"/>
    </ligand>
</feature>
<evidence type="ECO:0000256" key="7">
    <source>
        <dbReference type="ARBA" id="ARBA00022840"/>
    </source>
</evidence>
<dbReference type="InterPro" id="IPR045864">
    <property type="entry name" value="aa-tRNA-synth_II/BPL/LPL"/>
</dbReference>
<evidence type="ECO:0000256" key="3">
    <source>
        <dbReference type="ARBA" id="ARBA00010728"/>
    </source>
</evidence>
<accession>A0A942E2Y4</accession>
<feature type="binding site" evidence="12 13">
    <location>
        <position position="293"/>
    </location>
    <ligand>
        <name>L-serine</name>
        <dbReference type="ChEBI" id="CHEBI:33384"/>
    </ligand>
</feature>
<evidence type="ECO:0000256" key="8">
    <source>
        <dbReference type="ARBA" id="ARBA00022917"/>
    </source>
</evidence>
<evidence type="ECO:0000256" key="13">
    <source>
        <dbReference type="PIRSR" id="PIRSR001529-1"/>
    </source>
</evidence>
<comment type="domain">
    <text evidence="12">Consists of two distinct domains, a catalytic core and a N-terminal extension that is involved in tRNA binding.</text>
</comment>
<dbReference type="PRINTS" id="PR00981">
    <property type="entry name" value="TRNASYNTHSER"/>
</dbReference>
<keyword evidence="4 12" id="KW-0963">Cytoplasm</keyword>
<dbReference type="Proteomes" id="UP000680348">
    <property type="component" value="Unassembled WGS sequence"/>
</dbReference>
<organism evidence="16 17">
    <name type="scientific">Pseudaminobacter soli</name>
    <name type="common">ex Zhang et al. 2022</name>
    <dbReference type="NCBI Taxonomy" id="2831468"/>
    <lineage>
        <taxon>Bacteria</taxon>
        <taxon>Pseudomonadati</taxon>
        <taxon>Pseudomonadota</taxon>
        <taxon>Alphaproteobacteria</taxon>
        <taxon>Hyphomicrobiales</taxon>
        <taxon>Phyllobacteriaceae</taxon>
        <taxon>Pseudaminobacter</taxon>
    </lineage>
</organism>
<comment type="similarity">
    <text evidence="3 12">Belongs to the class-II aminoacyl-tRNA synthetase family. Type-1 seryl-tRNA synthetase subfamily.</text>
</comment>
<sequence>MLDIRWIRENPKALAEALMKRQWSSEEAASTVENLLALDEARRAHLGELQAKQERRNAASREIGNAMRNKDMELAERLKEEVNQIKDFLAGGEQVERENDQRLEDALAVIPNIPLDDVPVGKDEHDNVEVRKVGRVPQRHNWTREHYQLGEALGQMDFERAAKLSGSRFTVLKGQLARLERALGQFMLDLHTSEHGYTEVQVPLLVRDEVLFGTNQLPKFEDDLFFVQHGEGRLGLIPTAEVSLTNLVREEILKHDDLPLRYTALTPCFRAEAGSAGRDTRGMLRQHQFYKVELVSITDQENSLAEHERMTQCAEEVLKRLELPFRTVALCTGDMGFGARKTYDIEVWLPGQNTYREISSCSVCGEFQARRMEARYRPKDPETGQAKGTAYVHTLNGSGVAVGRALIAVMENYQNEDGSISIPQALRPYMGGIEKIGI</sequence>
<name>A0A942E2Y4_9HYPH</name>
<comment type="catalytic activity">
    <reaction evidence="10 12">
        <text>tRNA(Sec) + L-serine + ATP = L-seryl-tRNA(Sec) + AMP + diphosphate + H(+)</text>
        <dbReference type="Rhea" id="RHEA:42580"/>
        <dbReference type="Rhea" id="RHEA-COMP:9742"/>
        <dbReference type="Rhea" id="RHEA-COMP:10128"/>
        <dbReference type="ChEBI" id="CHEBI:15378"/>
        <dbReference type="ChEBI" id="CHEBI:30616"/>
        <dbReference type="ChEBI" id="CHEBI:33019"/>
        <dbReference type="ChEBI" id="CHEBI:33384"/>
        <dbReference type="ChEBI" id="CHEBI:78442"/>
        <dbReference type="ChEBI" id="CHEBI:78533"/>
        <dbReference type="ChEBI" id="CHEBI:456215"/>
        <dbReference type="EC" id="6.1.1.11"/>
    </reaction>
</comment>
<dbReference type="Gene3D" id="3.30.930.10">
    <property type="entry name" value="Bira Bifunctional Protein, Domain 2"/>
    <property type="match status" value="1"/>
</dbReference>
<evidence type="ECO:0000256" key="1">
    <source>
        <dbReference type="ARBA" id="ARBA00004496"/>
    </source>
</evidence>
<dbReference type="CDD" id="cd00770">
    <property type="entry name" value="SerRS_core"/>
    <property type="match status" value="1"/>
</dbReference>